<accession>A0A562NTU1</accession>
<comment type="caution">
    <text evidence="1">The sequence shown here is derived from an EMBL/GenBank/DDBJ whole genome shotgun (WGS) entry which is preliminary data.</text>
</comment>
<reference evidence="1 2" key="1">
    <citation type="journal article" date="2015" name="Stand. Genomic Sci.">
        <title>Genomic Encyclopedia of Bacterial and Archaeal Type Strains, Phase III: the genomes of soil and plant-associated and newly described type strains.</title>
        <authorList>
            <person name="Whitman W.B."/>
            <person name="Woyke T."/>
            <person name="Klenk H.P."/>
            <person name="Zhou Y."/>
            <person name="Lilburn T.G."/>
            <person name="Beck B.J."/>
            <person name="De Vos P."/>
            <person name="Vandamme P."/>
            <person name="Eisen J.A."/>
            <person name="Garrity G."/>
            <person name="Hugenholtz P."/>
            <person name="Kyrpides N.C."/>
        </authorList>
    </citation>
    <scope>NUCLEOTIDE SEQUENCE [LARGE SCALE GENOMIC DNA]</scope>
    <source>
        <strain evidence="1 2">CGMCC 1.5364</strain>
    </source>
</reference>
<evidence type="ECO:0008006" key="3">
    <source>
        <dbReference type="Google" id="ProtNLM"/>
    </source>
</evidence>
<dbReference type="AlphaFoldDB" id="A0A562NTU1"/>
<dbReference type="Proteomes" id="UP000316225">
    <property type="component" value="Unassembled WGS sequence"/>
</dbReference>
<sequence>MEEPFVPDAYDKLKPVHLKYAHLFLRAAIALDESSPASAGGLDMDPPVYFLSALGSELTFKACLAYARVPSAKIEKFRHNLEALLSSVRANATCTTIVHAAETEACAKWRDFLRSSRDEQLAKVRDPIARIVLTDEVPSNADISAAIPRFVDAIKWLSDRYKDKGGTLRYVRTGSGHRLQIDGFGLEVRAIPRTVCWVCEHILQRLENDLRRMGTAETVEE</sequence>
<organism evidence="1 2">
    <name type="scientific">Paracoccus sulfuroxidans</name>
    <dbReference type="NCBI Taxonomy" id="384678"/>
    <lineage>
        <taxon>Bacteria</taxon>
        <taxon>Pseudomonadati</taxon>
        <taxon>Pseudomonadota</taxon>
        <taxon>Alphaproteobacteria</taxon>
        <taxon>Rhodobacterales</taxon>
        <taxon>Paracoccaceae</taxon>
        <taxon>Paracoccus</taxon>
    </lineage>
</organism>
<name>A0A562NTU1_9RHOB</name>
<evidence type="ECO:0000313" key="2">
    <source>
        <dbReference type="Proteomes" id="UP000316225"/>
    </source>
</evidence>
<gene>
    <name evidence="1" type="ORF">IQ24_00993</name>
</gene>
<dbReference type="OrthoDB" id="7659270at2"/>
<proteinExistence type="predicted"/>
<protein>
    <recommendedName>
        <fullName evidence="3">HEPN domain-containing protein</fullName>
    </recommendedName>
</protein>
<dbReference type="EMBL" id="VLKU01000003">
    <property type="protein sequence ID" value="TWI35637.1"/>
    <property type="molecule type" value="Genomic_DNA"/>
</dbReference>
<dbReference type="RefSeq" id="WP_145396712.1">
    <property type="nucleotide sequence ID" value="NZ_VLKU01000003.1"/>
</dbReference>
<evidence type="ECO:0000313" key="1">
    <source>
        <dbReference type="EMBL" id="TWI35637.1"/>
    </source>
</evidence>
<keyword evidence="2" id="KW-1185">Reference proteome</keyword>